<organism evidence="12 13">
    <name type="scientific">Halopolyspora algeriensis</name>
    <dbReference type="NCBI Taxonomy" id="1500506"/>
    <lineage>
        <taxon>Bacteria</taxon>
        <taxon>Bacillati</taxon>
        <taxon>Actinomycetota</taxon>
        <taxon>Actinomycetes</taxon>
        <taxon>Actinomycetes incertae sedis</taxon>
        <taxon>Halopolyspora</taxon>
    </lineage>
</organism>
<dbReference type="Pfam" id="PF02537">
    <property type="entry name" value="CRCB"/>
    <property type="match status" value="1"/>
</dbReference>
<protein>
    <recommendedName>
        <fullName evidence="10">Fluoride-specific ion channel FluC</fullName>
    </recommendedName>
</protein>
<dbReference type="PANTHER" id="PTHR28259">
    <property type="entry name" value="FLUORIDE EXPORT PROTEIN 1-RELATED"/>
    <property type="match status" value="1"/>
</dbReference>
<feature type="region of interest" description="Disordered" evidence="11">
    <location>
        <begin position="1"/>
        <end position="21"/>
    </location>
</feature>
<feature type="compositionally biased region" description="Polar residues" evidence="11">
    <location>
        <begin position="1"/>
        <end position="13"/>
    </location>
</feature>
<feature type="binding site" evidence="10">
    <location>
        <position position="101"/>
    </location>
    <ligand>
        <name>Na(+)</name>
        <dbReference type="ChEBI" id="CHEBI:29101"/>
        <note>structural</note>
    </ligand>
</feature>
<evidence type="ECO:0000256" key="2">
    <source>
        <dbReference type="ARBA" id="ARBA00022475"/>
    </source>
</evidence>
<feature type="transmembrane region" description="Helical" evidence="10">
    <location>
        <begin position="128"/>
        <end position="148"/>
    </location>
</feature>
<comment type="subcellular location">
    <subcellularLocation>
        <location evidence="1 10">Cell membrane</location>
        <topology evidence="1 10">Multi-pass membrane protein</topology>
    </subcellularLocation>
</comment>
<keyword evidence="10" id="KW-0915">Sodium</keyword>
<dbReference type="GO" id="GO:0062054">
    <property type="term" value="F:fluoride channel activity"/>
    <property type="evidence" value="ECO:0007669"/>
    <property type="project" value="UniProtKB-UniRule"/>
</dbReference>
<evidence type="ECO:0000313" key="13">
    <source>
        <dbReference type="Proteomes" id="UP000253495"/>
    </source>
</evidence>
<evidence type="ECO:0000256" key="7">
    <source>
        <dbReference type="ARBA" id="ARBA00035120"/>
    </source>
</evidence>
<keyword evidence="5 10" id="KW-0472">Membrane</keyword>
<evidence type="ECO:0000256" key="3">
    <source>
        <dbReference type="ARBA" id="ARBA00022692"/>
    </source>
</evidence>
<keyword evidence="13" id="KW-1185">Reference proteome</keyword>
<evidence type="ECO:0000313" key="12">
    <source>
        <dbReference type="EMBL" id="RCW47175.1"/>
    </source>
</evidence>
<dbReference type="Proteomes" id="UP000253495">
    <property type="component" value="Unassembled WGS sequence"/>
</dbReference>
<evidence type="ECO:0000256" key="8">
    <source>
        <dbReference type="ARBA" id="ARBA00035585"/>
    </source>
</evidence>
<accession>A0A368VZ46</accession>
<comment type="function">
    <text evidence="9 10">Fluoride-specific ion channel. Important for reducing fluoride concentration in the cell, thus reducing its toxicity.</text>
</comment>
<keyword evidence="10" id="KW-0406">Ion transport</keyword>
<evidence type="ECO:0000256" key="4">
    <source>
        <dbReference type="ARBA" id="ARBA00022989"/>
    </source>
</evidence>
<feature type="transmembrane region" description="Helical" evidence="10">
    <location>
        <begin position="61"/>
        <end position="79"/>
    </location>
</feature>
<evidence type="ECO:0000256" key="6">
    <source>
        <dbReference type="ARBA" id="ARBA00023303"/>
    </source>
</evidence>
<keyword evidence="2 10" id="KW-1003">Cell membrane</keyword>
<proteinExistence type="inferred from homology"/>
<dbReference type="GO" id="GO:0140114">
    <property type="term" value="P:cellular detoxification of fluoride"/>
    <property type="evidence" value="ECO:0007669"/>
    <property type="project" value="UniProtKB-UniRule"/>
</dbReference>
<dbReference type="EMBL" id="QPJC01000001">
    <property type="protein sequence ID" value="RCW47175.1"/>
    <property type="molecule type" value="Genomic_DNA"/>
</dbReference>
<dbReference type="AlphaFoldDB" id="A0A368VZ46"/>
<keyword evidence="3 10" id="KW-0812">Transmembrane</keyword>
<evidence type="ECO:0000256" key="1">
    <source>
        <dbReference type="ARBA" id="ARBA00004651"/>
    </source>
</evidence>
<gene>
    <name evidence="10" type="primary">fluC</name>
    <name evidence="10" type="synonym">crcB</name>
    <name evidence="12" type="ORF">DFQ14_101520</name>
</gene>
<comment type="catalytic activity">
    <reaction evidence="8">
        <text>fluoride(in) = fluoride(out)</text>
        <dbReference type="Rhea" id="RHEA:76159"/>
        <dbReference type="ChEBI" id="CHEBI:17051"/>
    </reaction>
    <physiologicalReaction direction="left-to-right" evidence="8">
        <dbReference type="Rhea" id="RHEA:76160"/>
    </physiologicalReaction>
</comment>
<dbReference type="GO" id="GO:0005886">
    <property type="term" value="C:plasma membrane"/>
    <property type="evidence" value="ECO:0007669"/>
    <property type="project" value="UniProtKB-SubCell"/>
</dbReference>
<comment type="caution">
    <text evidence="12">The sequence shown here is derived from an EMBL/GenBank/DDBJ whole genome shotgun (WGS) entry which is preliminary data.</text>
</comment>
<reference evidence="12 13" key="1">
    <citation type="submission" date="2018-07" db="EMBL/GenBank/DDBJ databases">
        <title>Genomic Encyclopedia of Type Strains, Phase III (KMG-III): the genomes of soil and plant-associated and newly described type strains.</title>
        <authorList>
            <person name="Whitman W."/>
        </authorList>
    </citation>
    <scope>NUCLEOTIDE SEQUENCE [LARGE SCALE GENOMIC DNA]</scope>
    <source>
        <strain evidence="12 13">CECT 8575</strain>
    </source>
</reference>
<evidence type="ECO:0000256" key="9">
    <source>
        <dbReference type="ARBA" id="ARBA00049940"/>
    </source>
</evidence>
<dbReference type="HAMAP" id="MF_00454">
    <property type="entry name" value="FluC"/>
    <property type="match status" value="1"/>
</dbReference>
<comment type="activity regulation">
    <text evidence="10">Na(+) is not transported, but it plays an essential structural role and its presence is essential for fluoride channel function.</text>
</comment>
<keyword evidence="4 10" id="KW-1133">Transmembrane helix</keyword>
<evidence type="ECO:0000256" key="10">
    <source>
        <dbReference type="HAMAP-Rule" id="MF_00454"/>
    </source>
</evidence>
<dbReference type="RefSeq" id="WP_338072560.1">
    <property type="nucleotide sequence ID" value="NZ_QPJC01000001.1"/>
</dbReference>
<evidence type="ECO:0000256" key="11">
    <source>
        <dbReference type="SAM" id="MobiDB-lite"/>
    </source>
</evidence>
<keyword evidence="10" id="KW-0479">Metal-binding</keyword>
<dbReference type="InterPro" id="IPR003691">
    <property type="entry name" value="FluC"/>
</dbReference>
<evidence type="ECO:0000256" key="5">
    <source>
        <dbReference type="ARBA" id="ARBA00023136"/>
    </source>
</evidence>
<comment type="similarity">
    <text evidence="7 10">Belongs to the fluoride channel Fluc/FEX (TC 1.A.43) family.</text>
</comment>
<keyword evidence="6 10" id="KW-0407">Ion channel</keyword>
<name>A0A368VZ46_9ACTN</name>
<dbReference type="GO" id="GO:0046872">
    <property type="term" value="F:metal ion binding"/>
    <property type="evidence" value="ECO:0007669"/>
    <property type="project" value="UniProtKB-KW"/>
</dbReference>
<keyword evidence="10" id="KW-0813">Transport</keyword>
<feature type="transmembrane region" description="Helical" evidence="10">
    <location>
        <begin position="91"/>
        <end position="108"/>
    </location>
</feature>
<dbReference type="PANTHER" id="PTHR28259:SF1">
    <property type="entry name" value="FLUORIDE EXPORT PROTEIN 1-RELATED"/>
    <property type="match status" value="1"/>
</dbReference>
<feature type="binding site" evidence="10">
    <location>
        <position position="98"/>
    </location>
    <ligand>
        <name>Na(+)</name>
        <dbReference type="ChEBI" id="CHEBI:29101"/>
        <note>structural</note>
    </ligand>
</feature>
<sequence length="155" mass="15909">MSSDATPTETTDAPSVAPRRHGPPWDVLSVVAAGGALGAVSRYGLSLLWPHPPGSFPGATLLINVVGCLLMGALMCLLTEFVTTHRLVRPFLGVGVLGGFTTLSAHVLDTMHLAAAGRLGLAVTYVSATVFGALLAVLLGALGTRLLLRRAAGTR</sequence>